<accession>A0A8H3ELC8</accession>
<organism evidence="2 3">
    <name type="scientific">Heterodermia speciosa</name>
    <dbReference type="NCBI Taxonomy" id="116794"/>
    <lineage>
        <taxon>Eukaryota</taxon>
        <taxon>Fungi</taxon>
        <taxon>Dikarya</taxon>
        <taxon>Ascomycota</taxon>
        <taxon>Pezizomycotina</taxon>
        <taxon>Lecanoromycetes</taxon>
        <taxon>OSLEUM clade</taxon>
        <taxon>Lecanoromycetidae</taxon>
        <taxon>Caliciales</taxon>
        <taxon>Physciaceae</taxon>
        <taxon>Heterodermia</taxon>
    </lineage>
</organism>
<name>A0A8H3ELC8_9LECA</name>
<feature type="region of interest" description="Disordered" evidence="1">
    <location>
        <begin position="1"/>
        <end position="25"/>
    </location>
</feature>
<dbReference type="OrthoDB" id="8062037at2759"/>
<protein>
    <submittedName>
        <fullName evidence="2">Uncharacterized protein</fullName>
    </submittedName>
</protein>
<dbReference type="Proteomes" id="UP000664521">
    <property type="component" value="Unassembled WGS sequence"/>
</dbReference>
<keyword evidence="3" id="KW-1185">Reference proteome</keyword>
<evidence type="ECO:0000256" key="1">
    <source>
        <dbReference type="SAM" id="MobiDB-lite"/>
    </source>
</evidence>
<feature type="region of interest" description="Disordered" evidence="1">
    <location>
        <begin position="88"/>
        <end position="109"/>
    </location>
</feature>
<sequence>MATYEVEHNIPNAQDAPGQPHPPRLPDLSTFFSALEQIDTRNVSNSNAVPTPVSVAAPFRMLADALGILERELDNGSNLLEQMRQQLMGDAEMPPKEVEGVGQDFLDGE</sequence>
<proteinExistence type="predicted"/>
<evidence type="ECO:0000313" key="3">
    <source>
        <dbReference type="Proteomes" id="UP000664521"/>
    </source>
</evidence>
<gene>
    <name evidence="2" type="ORF">HETSPECPRED_007106</name>
</gene>
<dbReference type="EMBL" id="CAJPDS010000005">
    <property type="protein sequence ID" value="CAF9907349.1"/>
    <property type="molecule type" value="Genomic_DNA"/>
</dbReference>
<dbReference type="AlphaFoldDB" id="A0A8H3ELC8"/>
<evidence type="ECO:0000313" key="2">
    <source>
        <dbReference type="EMBL" id="CAF9907349.1"/>
    </source>
</evidence>
<comment type="caution">
    <text evidence="2">The sequence shown here is derived from an EMBL/GenBank/DDBJ whole genome shotgun (WGS) entry which is preliminary data.</text>
</comment>
<reference evidence="2" key="1">
    <citation type="submission" date="2021-03" db="EMBL/GenBank/DDBJ databases">
        <authorList>
            <person name="Tagirdzhanova G."/>
        </authorList>
    </citation>
    <scope>NUCLEOTIDE SEQUENCE</scope>
</reference>